<evidence type="ECO:0000256" key="3">
    <source>
        <dbReference type="SAM" id="MobiDB-lite"/>
    </source>
</evidence>
<keyword evidence="2" id="KW-0645">Protease</keyword>
<dbReference type="InterPro" id="IPR043504">
    <property type="entry name" value="Peptidase_S1_PA_chymotrypsin"/>
</dbReference>
<feature type="signal peptide" evidence="4">
    <location>
        <begin position="1"/>
        <end position="21"/>
    </location>
</feature>
<evidence type="ECO:0000313" key="7">
    <source>
        <dbReference type="Proteomes" id="UP000239899"/>
    </source>
</evidence>
<dbReference type="Proteomes" id="UP000239899">
    <property type="component" value="Unassembled WGS sequence"/>
</dbReference>
<dbReference type="InterPro" id="IPR018114">
    <property type="entry name" value="TRYPSIN_HIS"/>
</dbReference>
<keyword evidence="2" id="KW-0378">Hydrolase</keyword>
<dbReference type="STRING" id="3076.A0A2P6TNK8"/>
<dbReference type="SMART" id="SM00020">
    <property type="entry name" value="Tryp_SPc"/>
    <property type="match status" value="1"/>
</dbReference>
<keyword evidence="1" id="KW-1015">Disulfide bond</keyword>
<dbReference type="AlphaFoldDB" id="A0A2P6TNK8"/>
<gene>
    <name evidence="6" type="ORF">C2E21_5583</name>
</gene>
<protein>
    <submittedName>
        <fullName evidence="6">Serine endopeptidase</fullName>
    </submittedName>
</protein>
<evidence type="ECO:0000256" key="4">
    <source>
        <dbReference type="SAM" id="SignalP"/>
    </source>
</evidence>
<feature type="region of interest" description="Disordered" evidence="3">
    <location>
        <begin position="298"/>
        <end position="351"/>
    </location>
</feature>
<keyword evidence="2" id="KW-0720">Serine protease</keyword>
<dbReference type="PROSITE" id="PS00134">
    <property type="entry name" value="TRYPSIN_HIS"/>
    <property type="match status" value="1"/>
</dbReference>
<dbReference type="EMBL" id="LHPG02000010">
    <property type="protein sequence ID" value="PRW50918.1"/>
    <property type="molecule type" value="Genomic_DNA"/>
</dbReference>
<evidence type="ECO:0000259" key="5">
    <source>
        <dbReference type="PROSITE" id="PS50240"/>
    </source>
</evidence>
<evidence type="ECO:0000256" key="1">
    <source>
        <dbReference type="ARBA" id="ARBA00023157"/>
    </source>
</evidence>
<name>A0A2P6TNK8_CHLSO</name>
<reference evidence="6 7" key="1">
    <citation type="journal article" date="2018" name="Plant J.">
        <title>Genome sequences of Chlorella sorokiniana UTEX 1602 and Micractinium conductrix SAG 241.80: implications to maltose excretion by a green alga.</title>
        <authorList>
            <person name="Arriola M.B."/>
            <person name="Velmurugan N."/>
            <person name="Zhang Y."/>
            <person name="Plunkett M.H."/>
            <person name="Hondzo H."/>
            <person name="Barney B.M."/>
        </authorList>
    </citation>
    <scope>NUCLEOTIDE SEQUENCE [LARGE SCALE GENOMIC DNA]</scope>
    <source>
        <strain evidence="7">UTEX 1602</strain>
    </source>
</reference>
<dbReference type="SUPFAM" id="SSF50494">
    <property type="entry name" value="Trypsin-like serine proteases"/>
    <property type="match status" value="1"/>
</dbReference>
<evidence type="ECO:0000256" key="2">
    <source>
        <dbReference type="RuleBase" id="RU363034"/>
    </source>
</evidence>
<evidence type="ECO:0000313" key="6">
    <source>
        <dbReference type="EMBL" id="PRW50918.1"/>
    </source>
</evidence>
<dbReference type="InterPro" id="IPR001314">
    <property type="entry name" value="Peptidase_S1A"/>
</dbReference>
<dbReference type="InterPro" id="IPR001254">
    <property type="entry name" value="Trypsin_dom"/>
</dbReference>
<proteinExistence type="predicted"/>
<organism evidence="6 7">
    <name type="scientific">Chlorella sorokiniana</name>
    <name type="common">Freshwater green alga</name>
    <dbReference type="NCBI Taxonomy" id="3076"/>
    <lineage>
        <taxon>Eukaryota</taxon>
        <taxon>Viridiplantae</taxon>
        <taxon>Chlorophyta</taxon>
        <taxon>core chlorophytes</taxon>
        <taxon>Trebouxiophyceae</taxon>
        <taxon>Chlorellales</taxon>
        <taxon>Chlorellaceae</taxon>
        <taxon>Chlorella clade</taxon>
        <taxon>Chlorella</taxon>
    </lineage>
</organism>
<dbReference type="InterPro" id="IPR009003">
    <property type="entry name" value="Peptidase_S1_PA"/>
</dbReference>
<keyword evidence="7" id="KW-1185">Reference proteome</keyword>
<dbReference type="InterPro" id="IPR051487">
    <property type="entry name" value="Ser/Thr_Proteases_Immune/Dev"/>
</dbReference>
<dbReference type="OrthoDB" id="509056at2759"/>
<keyword evidence="4" id="KW-0732">Signal</keyword>
<dbReference type="Gene3D" id="2.40.10.10">
    <property type="entry name" value="Trypsin-like serine proteases"/>
    <property type="match status" value="1"/>
</dbReference>
<dbReference type="PRINTS" id="PR00722">
    <property type="entry name" value="CHYMOTRYPSIN"/>
</dbReference>
<dbReference type="CDD" id="cd00190">
    <property type="entry name" value="Tryp_SPc"/>
    <property type="match status" value="1"/>
</dbReference>
<dbReference type="InterPro" id="IPR033116">
    <property type="entry name" value="TRYPSIN_SER"/>
</dbReference>
<feature type="chain" id="PRO_5015171964" evidence="4">
    <location>
        <begin position="22"/>
        <end position="369"/>
    </location>
</feature>
<comment type="caution">
    <text evidence="6">The sequence shown here is derived from an EMBL/GenBank/DDBJ whole genome shotgun (WGS) entry which is preliminary data.</text>
</comment>
<sequence length="369" mass="38499">MKAHCLALLLGLLVTSHGAAGRHLAGGKAAPDADTTLPSSAINGTLSSNLPDVQGTVEVKIINGDDAVAGQFDFMVALFMNGRFFCGGVLLDNSTVLTAAHCVVDTKIVDNPSALTVWAMGNQYPVGRIFAHPGYSASKIPEDNADMTFDGSLHDVAVIKLKNPVPSVSSTALLPAKDLQVADQQKLQVAGWGTTETGRPSNVLQFAVVDYLLPYRCPSDYDDVLCGGGTGQNTCNGDSGGPLIVRNAEGKAIVLGVTSHGPDCQSQPNNPNYAYGFYTDVRKYLDAITTWQQGKEYQWTAPPSSSGSGSSGSGSSSGGAASQPPSYDPSPVVWQPVPGWSDQWGSGWGTGTNAGSSSWTDLFCQVFGC</sequence>
<dbReference type="PROSITE" id="PS50240">
    <property type="entry name" value="TRYPSIN_DOM"/>
    <property type="match status" value="1"/>
</dbReference>
<dbReference type="PANTHER" id="PTHR24256">
    <property type="entry name" value="TRYPTASE-RELATED"/>
    <property type="match status" value="1"/>
</dbReference>
<dbReference type="GO" id="GO:0006508">
    <property type="term" value="P:proteolysis"/>
    <property type="evidence" value="ECO:0007669"/>
    <property type="project" value="UniProtKB-KW"/>
</dbReference>
<dbReference type="PROSITE" id="PS00135">
    <property type="entry name" value="TRYPSIN_SER"/>
    <property type="match status" value="1"/>
</dbReference>
<dbReference type="GO" id="GO:0004252">
    <property type="term" value="F:serine-type endopeptidase activity"/>
    <property type="evidence" value="ECO:0007669"/>
    <property type="project" value="InterPro"/>
</dbReference>
<dbReference type="Pfam" id="PF00089">
    <property type="entry name" value="Trypsin"/>
    <property type="match status" value="1"/>
</dbReference>
<feature type="domain" description="Peptidase S1" evidence="5">
    <location>
        <begin position="61"/>
        <end position="293"/>
    </location>
</feature>
<dbReference type="SMR" id="A0A2P6TNK8"/>
<accession>A0A2P6TNK8</accession>